<keyword evidence="2" id="KW-1185">Reference proteome</keyword>
<dbReference type="EMBL" id="JAGTJQ010000014">
    <property type="protein sequence ID" value="KAH7012774.1"/>
    <property type="molecule type" value="Genomic_DNA"/>
</dbReference>
<sequence>AICLEVLVDVDSVRRLKCKHLFTRLASTLGSKTVMSIAHYASQYLFQQRRNGLSGNDLGPIPRRLQLS</sequence>
<name>A0A9P9BLG7_9PEZI</name>
<feature type="non-terminal residue" evidence="1">
    <location>
        <position position="1"/>
    </location>
</feature>
<evidence type="ECO:0000313" key="2">
    <source>
        <dbReference type="Proteomes" id="UP000756346"/>
    </source>
</evidence>
<organism evidence="1 2">
    <name type="scientific">Microdochium trichocladiopsis</name>
    <dbReference type="NCBI Taxonomy" id="1682393"/>
    <lineage>
        <taxon>Eukaryota</taxon>
        <taxon>Fungi</taxon>
        <taxon>Dikarya</taxon>
        <taxon>Ascomycota</taxon>
        <taxon>Pezizomycotina</taxon>
        <taxon>Sordariomycetes</taxon>
        <taxon>Xylariomycetidae</taxon>
        <taxon>Xylariales</taxon>
        <taxon>Microdochiaceae</taxon>
        <taxon>Microdochium</taxon>
    </lineage>
</organism>
<dbReference type="Proteomes" id="UP000756346">
    <property type="component" value="Unassembled WGS sequence"/>
</dbReference>
<gene>
    <name evidence="1" type="ORF">B0I36DRAFT_399902</name>
</gene>
<dbReference type="RefSeq" id="XP_046005039.1">
    <property type="nucleotide sequence ID" value="XM_046161654.1"/>
</dbReference>
<dbReference type="AlphaFoldDB" id="A0A9P9BLG7"/>
<protein>
    <submittedName>
        <fullName evidence="1">Uncharacterized protein</fullName>
    </submittedName>
</protein>
<feature type="non-terminal residue" evidence="1">
    <location>
        <position position="68"/>
    </location>
</feature>
<reference evidence="1" key="1">
    <citation type="journal article" date="2021" name="Nat. Commun.">
        <title>Genetic determinants of endophytism in the Arabidopsis root mycobiome.</title>
        <authorList>
            <person name="Mesny F."/>
            <person name="Miyauchi S."/>
            <person name="Thiergart T."/>
            <person name="Pickel B."/>
            <person name="Atanasova L."/>
            <person name="Karlsson M."/>
            <person name="Huettel B."/>
            <person name="Barry K.W."/>
            <person name="Haridas S."/>
            <person name="Chen C."/>
            <person name="Bauer D."/>
            <person name="Andreopoulos W."/>
            <person name="Pangilinan J."/>
            <person name="LaButti K."/>
            <person name="Riley R."/>
            <person name="Lipzen A."/>
            <person name="Clum A."/>
            <person name="Drula E."/>
            <person name="Henrissat B."/>
            <person name="Kohler A."/>
            <person name="Grigoriev I.V."/>
            <person name="Martin F.M."/>
            <person name="Hacquard S."/>
        </authorList>
    </citation>
    <scope>NUCLEOTIDE SEQUENCE</scope>
    <source>
        <strain evidence="1">MPI-CAGE-CH-0230</strain>
    </source>
</reference>
<comment type="caution">
    <text evidence="1">The sequence shown here is derived from an EMBL/GenBank/DDBJ whole genome shotgun (WGS) entry which is preliminary data.</text>
</comment>
<dbReference type="GeneID" id="70191200"/>
<accession>A0A9P9BLG7</accession>
<proteinExistence type="predicted"/>
<evidence type="ECO:0000313" key="1">
    <source>
        <dbReference type="EMBL" id="KAH7012774.1"/>
    </source>
</evidence>